<reference evidence="6 7" key="1">
    <citation type="submission" date="2024-02" db="EMBL/GenBank/DDBJ databases">
        <authorList>
            <person name="Vignale AGUSTIN F."/>
            <person name="Sosa J E."/>
            <person name="Modenutti C."/>
        </authorList>
    </citation>
    <scope>NUCLEOTIDE SEQUENCE [LARGE SCALE GENOMIC DNA]</scope>
</reference>
<dbReference type="InterPro" id="IPR008949">
    <property type="entry name" value="Isoprenoid_synthase_dom_sf"/>
</dbReference>
<dbReference type="InterPro" id="IPR050148">
    <property type="entry name" value="Terpene_synthase-like"/>
</dbReference>
<dbReference type="SFLD" id="SFLDG01014">
    <property type="entry name" value="Terpene_Cyclase_Like_1_N-term"/>
    <property type="match status" value="1"/>
</dbReference>
<evidence type="ECO:0000256" key="3">
    <source>
        <dbReference type="ARBA" id="ARBA00022842"/>
    </source>
</evidence>
<dbReference type="SFLD" id="SFLDG01019">
    <property type="entry name" value="Terpene_Cyclase_Like_1_C_Termi"/>
    <property type="match status" value="1"/>
</dbReference>
<dbReference type="CDD" id="cd00684">
    <property type="entry name" value="Terpene_cyclase_plant_C1"/>
    <property type="match status" value="1"/>
</dbReference>
<dbReference type="SUPFAM" id="SSF48239">
    <property type="entry name" value="Terpenoid cyclases/Protein prenyltransferases"/>
    <property type="match status" value="1"/>
</dbReference>
<keyword evidence="2" id="KW-0479">Metal-binding</keyword>
<proteinExistence type="predicted"/>
<gene>
    <name evidence="6" type="ORF">ILEXP_LOCUS25084</name>
</gene>
<dbReference type="SFLD" id="SFLDG01604">
    <property type="entry name" value="Terpene_Cyclase_Like_1_C_Termi"/>
    <property type="match status" value="1"/>
</dbReference>
<dbReference type="SUPFAM" id="SSF48576">
    <property type="entry name" value="Terpenoid synthases"/>
    <property type="match status" value="1"/>
</dbReference>
<comment type="cofactor">
    <cofactor evidence="1">
        <name>Mg(2+)</name>
        <dbReference type="ChEBI" id="CHEBI:18420"/>
    </cofactor>
</comment>
<dbReference type="InterPro" id="IPR005630">
    <property type="entry name" value="Terpene_synthase_metal-bd"/>
</dbReference>
<dbReference type="Gene3D" id="1.10.600.10">
    <property type="entry name" value="Farnesyl Diphosphate Synthase"/>
    <property type="match status" value="1"/>
</dbReference>
<evidence type="ECO:0000313" key="6">
    <source>
        <dbReference type="EMBL" id="CAK9156537.1"/>
    </source>
</evidence>
<keyword evidence="3" id="KW-0460">Magnesium</keyword>
<comment type="caution">
    <text evidence="6">The sequence shown here is derived from an EMBL/GenBank/DDBJ whole genome shotgun (WGS) entry which is preliminary data.</text>
</comment>
<dbReference type="InterPro" id="IPR034741">
    <property type="entry name" value="Terpene_cyclase-like_1_C"/>
</dbReference>
<dbReference type="GO" id="GO:0016838">
    <property type="term" value="F:carbon-oxygen lyase activity, acting on phosphates"/>
    <property type="evidence" value="ECO:0007669"/>
    <property type="project" value="UniProtKB-ARBA"/>
</dbReference>
<evidence type="ECO:0000259" key="4">
    <source>
        <dbReference type="Pfam" id="PF01397"/>
    </source>
</evidence>
<dbReference type="Proteomes" id="UP001642360">
    <property type="component" value="Unassembled WGS sequence"/>
</dbReference>
<dbReference type="FunFam" id="1.50.10.130:FF:000001">
    <property type="entry name" value="Isoprene synthase, chloroplastic"/>
    <property type="match status" value="1"/>
</dbReference>
<protein>
    <submittedName>
        <fullName evidence="6">Uncharacterized protein</fullName>
    </submittedName>
</protein>
<organism evidence="6 7">
    <name type="scientific">Ilex paraguariensis</name>
    <name type="common">yerba mate</name>
    <dbReference type="NCBI Taxonomy" id="185542"/>
    <lineage>
        <taxon>Eukaryota</taxon>
        <taxon>Viridiplantae</taxon>
        <taxon>Streptophyta</taxon>
        <taxon>Embryophyta</taxon>
        <taxon>Tracheophyta</taxon>
        <taxon>Spermatophyta</taxon>
        <taxon>Magnoliopsida</taxon>
        <taxon>eudicotyledons</taxon>
        <taxon>Gunneridae</taxon>
        <taxon>Pentapetalae</taxon>
        <taxon>asterids</taxon>
        <taxon>campanulids</taxon>
        <taxon>Aquifoliales</taxon>
        <taxon>Aquifoliaceae</taxon>
        <taxon>Ilex</taxon>
    </lineage>
</organism>
<feature type="domain" description="Terpene synthase N-terminal" evidence="4">
    <location>
        <begin position="73"/>
        <end position="248"/>
    </location>
</feature>
<name>A0ABC8SPG9_9AQUA</name>
<keyword evidence="7" id="KW-1185">Reference proteome</keyword>
<dbReference type="InterPro" id="IPR036965">
    <property type="entry name" value="Terpene_synth_N_sf"/>
</dbReference>
<evidence type="ECO:0000256" key="2">
    <source>
        <dbReference type="ARBA" id="ARBA00022723"/>
    </source>
</evidence>
<dbReference type="PANTHER" id="PTHR31225">
    <property type="entry name" value="OS04G0344100 PROTEIN-RELATED"/>
    <property type="match status" value="1"/>
</dbReference>
<dbReference type="Pfam" id="PF01397">
    <property type="entry name" value="Terpene_synth"/>
    <property type="match status" value="1"/>
</dbReference>
<accession>A0ABC8SPG9</accession>
<feature type="domain" description="Terpene synthase metal-binding" evidence="5">
    <location>
        <begin position="307"/>
        <end position="544"/>
    </location>
</feature>
<dbReference type="FunFam" id="1.10.600.10:FF:000007">
    <property type="entry name" value="Isoprene synthase, chloroplastic"/>
    <property type="match status" value="1"/>
</dbReference>
<dbReference type="GO" id="GO:0046872">
    <property type="term" value="F:metal ion binding"/>
    <property type="evidence" value="ECO:0007669"/>
    <property type="project" value="UniProtKB-KW"/>
</dbReference>
<dbReference type="EMBL" id="CAUOFW020002875">
    <property type="protein sequence ID" value="CAK9156537.1"/>
    <property type="molecule type" value="Genomic_DNA"/>
</dbReference>
<sequence>MAIINLFVVVPTEPKFFRTFTSQPWPPRTCTLCHAPTTTSCAGSPGLVQCSALVNKPCDQAPIRRSANYQPPIWAHDYVQSLTSDYQGSKYTERSDELKRHMKMMLEEEAEPLDQLELIDNLQRLGVSYQFEDEIKSVMENIYNNGSDDKWHKEDLYATALGFRLLRQHGYNVSQEIFNSFRNSEGNLKPNLCEDTKGMLSLYEASHLAVGGESVLEKAREFITKHLKEKLDEQKIDPNLAIFVDHALELPLHWRVPRLEARWFIEMYEKRPEMNPILLELAKLDFNVVQAIHRSDLKFASRWWKGTGLGEKLKFARDRLMENFLWTVGVIFEPQYGYCRRMLTKINALVTTIDDVYDVYGTLDELQFFTNAVDRWDINAMEQLPEYMQICFLALYNSINEMAYDSLTEQGVQSISYLRKGWADLCKSYLQEANWYFNGYTPTLEEYLENAWVSISAPLILVHLYFLASNPITTEALECLDKYHDIIRWSSMILRLADDLGTSSDEMKRGDVPKSIQCYMNQTGASEEDAREHIRFLIRETWKKLNEDRVADSPFSQSFIAMAVNLGRMAQCMYQHGDGHASQGSATKERILALLIEPIPLT</sequence>
<dbReference type="InterPro" id="IPR044814">
    <property type="entry name" value="Terpene_cyclase_plant_C1"/>
</dbReference>
<dbReference type="PANTHER" id="PTHR31225:SF9">
    <property type="entry name" value="TERPENE SYNTHASE 10"/>
    <property type="match status" value="1"/>
</dbReference>
<evidence type="ECO:0000256" key="1">
    <source>
        <dbReference type="ARBA" id="ARBA00001946"/>
    </source>
</evidence>
<dbReference type="SFLD" id="SFLDS00005">
    <property type="entry name" value="Isoprenoid_Synthase_Type_I"/>
    <property type="match status" value="1"/>
</dbReference>
<evidence type="ECO:0000259" key="5">
    <source>
        <dbReference type="Pfam" id="PF03936"/>
    </source>
</evidence>
<dbReference type="InterPro" id="IPR008930">
    <property type="entry name" value="Terpenoid_cyclase/PrenylTrfase"/>
</dbReference>
<dbReference type="Pfam" id="PF03936">
    <property type="entry name" value="Terpene_synth_C"/>
    <property type="match status" value="1"/>
</dbReference>
<evidence type="ECO:0000313" key="7">
    <source>
        <dbReference type="Proteomes" id="UP001642360"/>
    </source>
</evidence>
<dbReference type="AlphaFoldDB" id="A0ABC8SPG9"/>
<dbReference type="InterPro" id="IPR001906">
    <property type="entry name" value="Terpene_synth_N"/>
</dbReference>
<dbReference type="Gene3D" id="1.50.10.130">
    <property type="entry name" value="Terpene synthase, N-terminal domain"/>
    <property type="match status" value="1"/>
</dbReference>